<dbReference type="Pfam" id="PF00498">
    <property type="entry name" value="FHA"/>
    <property type="match status" value="1"/>
</dbReference>
<name>A0A411WWW5_9BURK</name>
<feature type="compositionally biased region" description="Low complexity" evidence="1">
    <location>
        <begin position="383"/>
        <end position="398"/>
    </location>
</feature>
<gene>
    <name evidence="4" type="primary">tagH</name>
    <name evidence="4" type="ORF">EYF70_10900</name>
    <name evidence="3" type="ORF">GCM10007387_18950</name>
</gene>
<sequence length="686" mass="70816">MLTIKAVSYNGQATDVPLAGEFGELGGVIGRADGNALVLPDPDRYVSRMHAMVLFRNGRHVIRDLSNASPVFVNDRPLGHGNEATLADGDELRIGGYTLAVADARVSPVVPPAAPHAGLAPKSPAVLPAAPPAGSPVLSPVMSPSLPPNLPAGPPSAMPAMRVMEPRPAGVPKDDPLGLFDSPASPPSGGFSPAPPSGGFAHAPGAGGIPDDFSFSELVPRAPAPDPRQPLPDDFDLGLGQAARTDINQFYDLGPAAGSELFPDGHPLAPGGANGSGAASVDPLVAIGAVPAPKPAPASQRDDAPEIRSAFTPPAAQRIEPVQPAGPADGGNMVVSWNAPDELPGGDGIKTMIVQSPARKARAPETETSSTGPAPALAPEPPALAAGPAATAQPSGGARAAVPAQPLAHPQPIVHPRADPHPHAAPNLQQAPHPQAGQGVPPADAMPPGPAMRPAPAVPPSAAVPSEYVAQPAAGAQPAGDAQADSAELLRAFLAGAGVPDLDVRGPLTPQMMHTFGQLLREATQGTLDLLLSRAVIKREIHAEMTMIVTRENNPLKFSPNVEVALTHLLAPRGQGFMPPLVAMKDAHDDLRAHQFAFMAGMRAALAGVLQRFDPAQLERRLSGKSLVDTLLPANRKAKLWDLYAEMYSELTREAEDDFHAWFGKAFLNAYEAQLDKLARGDEGGR</sequence>
<dbReference type="RefSeq" id="WP_131145415.1">
    <property type="nucleotide sequence ID" value="NZ_BMWV01000003.1"/>
</dbReference>
<evidence type="ECO:0000259" key="2">
    <source>
        <dbReference type="PROSITE" id="PS50006"/>
    </source>
</evidence>
<feature type="domain" description="FHA" evidence="2">
    <location>
        <begin position="27"/>
        <end position="78"/>
    </location>
</feature>
<organism evidence="3 6">
    <name type="scientific">Pseudoduganella albidiflava</name>
    <dbReference type="NCBI Taxonomy" id="321983"/>
    <lineage>
        <taxon>Bacteria</taxon>
        <taxon>Pseudomonadati</taxon>
        <taxon>Pseudomonadota</taxon>
        <taxon>Betaproteobacteria</taxon>
        <taxon>Burkholderiales</taxon>
        <taxon>Oxalobacteraceae</taxon>
        <taxon>Telluria group</taxon>
        <taxon>Pseudoduganella</taxon>
    </lineage>
</organism>
<evidence type="ECO:0000256" key="1">
    <source>
        <dbReference type="SAM" id="MobiDB-lite"/>
    </source>
</evidence>
<dbReference type="Proteomes" id="UP000292307">
    <property type="component" value="Chromosome"/>
</dbReference>
<evidence type="ECO:0000313" key="6">
    <source>
        <dbReference type="Proteomes" id="UP000628442"/>
    </source>
</evidence>
<reference evidence="4 5" key="2">
    <citation type="submission" date="2019-02" db="EMBL/GenBank/DDBJ databases">
        <title>Draft Genome Sequences of Six Type Strains of the Genus Massilia.</title>
        <authorList>
            <person name="Miess H."/>
            <person name="Frediansyhah A."/>
            <person name="Gross H."/>
        </authorList>
    </citation>
    <scope>NUCLEOTIDE SEQUENCE [LARGE SCALE GENOMIC DNA]</scope>
    <source>
        <strain evidence="4 5">DSM 17472</strain>
    </source>
</reference>
<dbReference type="InterPro" id="IPR000253">
    <property type="entry name" value="FHA_dom"/>
</dbReference>
<protein>
    <submittedName>
        <fullName evidence="4">Type VI secretion system-associated FHA domain protein TagH</fullName>
    </submittedName>
</protein>
<keyword evidence="5" id="KW-1185">Reference proteome</keyword>
<dbReference type="Proteomes" id="UP000628442">
    <property type="component" value="Unassembled WGS sequence"/>
</dbReference>
<evidence type="ECO:0000313" key="4">
    <source>
        <dbReference type="EMBL" id="QBI01293.1"/>
    </source>
</evidence>
<feature type="compositionally biased region" description="Pro residues" evidence="1">
    <location>
        <begin position="148"/>
        <end position="157"/>
    </location>
</feature>
<dbReference type="CDD" id="cd00060">
    <property type="entry name" value="FHA"/>
    <property type="match status" value="1"/>
</dbReference>
<dbReference type="Gene3D" id="2.60.200.20">
    <property type="match status" value="1"/>
</dbReference>
<feature type="compositionally biased region" description="Pro residues" evidence="1">
    <location>
        <begin position="444"/>
        <end position="459"/>
    </location>
</feature>
<dbReference type="EMBL" id="BMWV01000003">
    <property type="protein sequence ID" value="GGY36820.1"/>
    <property type="molecule type" value="Genomic_DNA"/>
</dbReference>
<reference evidence="3" key="1">
    <citation type="journal article" date="2014" name="Int. J. Syst. Evol. Microbiol.">
        <title>Complete genome sequence of Corynebacterium casei LMG S-19264T (=DSM 44701T), isolated from a smear-ripened cheese.</title>
        <authorList>
            <consortium name="US DOE Joint Genome Institute (JGI-PGF)"/>
            <person name="Walter F."/>
            <person name="Albersmeier A."/>
            <person name="Kalinowski J."/>
            <person name="Ruckert C."/>
        </authorList>
    </citation>
    <scope>NUCLEOTIDE SEQUENCE</scope>
    <source>
        <strain evidence="3">KCTC 12343</strain>
    </source>
</reference>
<reference evidence="3" key="3">
    <citation type="submission" date="2022-12" db="EMBL/GenBank/DDBJ databases">
        <authorList>
            <person name="Sun Q."/>
            <person name="Kim S."/>
        </authorList>
    </citation>
    <scope>NUCLEOTIDE SEQUENCE</scope>
    <source>
        <strain evidence="3">KCTC 12343</strain>
    </source>
</reference>
<accession>A0A411WWW5</accession>
<proteinExistence type="predicted"/>
<feature type="compositionally biased region" description="Low complexity" evidence="1">
    <location>
        <begin position="187"/>
        <end position="201"/>
    </location>
</feature>
<dbReference type="InterPro" id="IPR017735">
    <property type="entry name" value="T6SS_FHA"/>
</dbReference>
<feature type="region of interest" description="Disordered" evidence="1">
    <location>
        <begin position="148"/>
        <end position="234"/>
    </location>
</feature>
<dbReference type="SMART" id="SM00240">
    <property type="entry name" value="FHA"/>
    <property type="match status" value="1"/>
</dbReference>
<dbReference type="Pfam" id="PF20232">
    <property type="entry name" value="T6SS_FHA_C"/>
    <property type="match status" value="1"/>
</dbReference>
<evidence type="ECO:0000313" key="3">
    <source>
        <dbReference type="EMBL" id="GGY36820.1"/>
    </source>
</evidence>
<dbReference type="EMBL" id="CP036401">
    <property type="protein sequence ID" value="QBI01293.1"/>
    <property type="molecule type" value="Genomic_DNA"/>
</dbReference>
<dbReference type="InterPro" id="IPR046883">
    <property type="entry name" value="T6SS_FHA_C"/>
</dbReference>
<dbReference type="AlphaFoldDB" id="A0A411WWW5"/>
<dbReference type="InterPro" id="IPR008984">
    <property type="entry name" value="SMAD_FHA_dom_sf"/>
</dbReference>
<dbReference type="OrthoDB" id="273564at2"/>
<evidence type="ECO:0000313" key="5">
    <source>
        <dbReference type="Proteomes" id="UP000292307"/>
    </source>
</evidence>
<feature type="region of interest" description="Disordered" evidence="1">
    <location>
        <begin position="356"/>
        <end position="461"/>
    </location>
</feature>
<dbReference type="NCBIfam" id="TIGR03354">
    <property type="entry name" value="VI_FHA"/>
    <property type="match status" value="1"/>
</dbReference>
<dbReference type="PROSITE" id="PS50006">
    <property type="entry name" value="FHA_DOMAIN"/>
    <property type="match status" value="1"/>
</dbReference>
<dbReference type="SUPFAM" id="SSF49879">
    <property type="entry name" value="SMAD/FHA domain"/>
    <property type="match status" value="1"/>
</dbReference>